<dbReference type="PANTHER" id="PTHR12374">
    <property type="entry name" value="TRANSCRIPTIONAL ADAPTOR 2 ADA2 -RELATED"/>
    <property type="match status" value="1"/>
</dbReference>
<dbReference type="SUPFAM" id="SSF46689">
    <property type="entry name" value="Homeodomain-like"/>
    <property type="match status" value="2"/>
</dbReference>
<dbReference type="PROSITE" id="PS50934">
    <property type="entry name" value="SWIRM"/>
    <property type="match status" value="1"/>
</dbReference>
<dbReference type="Pfam" id="PF22941">
    <property type="entry name" value="TADA2A-like_3rd"/>
    <property type="match status" value="1"/>
</dbReference>
<evidence type="ECO:0000259" key="10">
    <source>
        <dbReference type="PROSITE" id="PS51294"/>
    </source>
</evidence>
<dbReference type="GO" id="GO:0005634">
    <property type="term" value="C:nucleus"/>
    <property type="evidence" value="ECO:0007669"/>
    <property type="project" value="UniProtKB-SubCell"/>
</dbReference>
<dbReference type="Pfam" id="PF25299">
    <property type="entry name" value="ZZ_ADA2"/>
    <property type="match status" value="1"/>
</dbReference>
<dbReference type="CDD" id="cd00167">
    <property type="entry name" value="SANT"/>
    <property type="match status" value="1"/>
</dbReference>
<comment type="subcellular location">
    <subcellularLocation>
        <location evidence="5">Nucleus</location>
    </subcellularLocation>
</comment>
<evidence type="ECO:0000259" key="8">
    <source>
        <dbReference type="PROSITE" id="PS50934"/>
    </source>
</evidence>
<dbReference type="InterPro" id="IPR007526">
    <property type="entry name" value="SWIRM"/>
</dbReference>
<dbReference type="InterPro" id="IPR017930">
    <property type="entry name" value="Myb_dom"/>
</dbReference>
<gene>
    <name evidence="11" type="ORF">PBRASI_LOCUS1204</name>
</gene>
<evidence type="ECO:0000256" key="5">
    <source>
        <dbReference type="PIRNR" id="PIRNR025024"/>
    </source>
</evidence>
<dbReference type="InterPro" id="IPR001005">
    <property type="entry name" value="SANT/Myb"/>
</dbReference>
<dbReference type="PANTHER" id="PTHR12374:SF20">
    <property type="entry name" value="TRANSCRIPTIONAL ADAPTER 2-ALPHA"/>
    <property type="match status" value="1"/>
</dbReference>
<dbReference type="SMART" id="SM00717">
    <property type="entry name" value="SANT"/>
    <property type="match status" value="1"/>
</dbReference>
<dbReference type="InterPro" id="IPR036388">
    <property type="entry name" value="WH-like_DNA-bd_sf"/>
</dbReference>
<dbReference type="EMBL" id="CAJVPI010000075">
    <property type="protein sequence ID" value="CAG8473719.1"/>
    <property type="molecule type" value="Genomic_DNA"/>
</dbReference>
<feature type="compositionally biased region" description="Polar residues" evidence="6">
    <location>
        <begin position="399"/>
        <end position="412"/>
    </location>
</feature>
<dbReference type="GO" id="GO:0006357">
    <property type="term" value="P:regulation of transcription by RNA polymerase II"/>
    <property type="evidence" value="ECO:0007669"/>
    <property type="project" value="InterPro"/>
</dbReference>
<comment type="caution">
    <text evidence="11">The sequence shown here is derived from an EMBL/GenBank/DDBJ whole genome shotgun (WGS) entry which is preliminary data.</text>
</comment>
<keyword evidence="12" id="KW-1185">Reference proteome</keyword>
<dbReference type="InterPro" id="IPR000433">
    <property type="entry name" value="Znf_ZZ"/>
</dbReference>
<keyword evidence="4 5" id="KW-0539">Nucleus</keyword>
<dbReference type="InterPro" id="IPR016827">
    <property type="entry name" value="Ada2/TADA2"/>
</dbReference>
<dbReference type="GO" id="GO:0006338">
    <property type="term" value="P:chromatin remodeling"/>
    <property type="evidence" value="ECO:0007669"/>
    <property type="project" value="TreeGrafter"/>
</dbReference>
<evidence type="ECO:0000259" key="7">
    <source>
        <dbReference type="PROSITE" id="PS50090"/>
    </source>
</evidence>
<keyword evidence="3" id="KW-0862">Zinc</keyword>
<keyword evidence="5" id="KW-0805">Transcription regulation</keyword>
<evidence type="ECO:0000256" key="6">
    <source>
        <dbReference type="SAM" id="MobiDB-lite"/>
    </source>
</evidence>
<dbReference type="GO" id="GO:0008270">
    <property type="term" value="F:zinc ion binding"/>
    <property type="evidence" value="ECO:0007669"/>
    <property type="project" value="UniProtKB-KW"/>
</dbReference>
<evidence type="ECO:0000256" key="1">
    <source>
        <dbReference type="ARBA" id="ARBA00022723"/>
    </source>
</evidence>
<dbReference type="PROSITE" id="PS51294">
    <property type="entry name" value="HTH_MYB"/>
    <property type="match status" value="1"/>
</dbReference>
<sequence>MCVNCFAEGREAEKHKNKHRYQIIKQHSLSFPIYDQNWDAEEEYRLIELAGSYGLGNWLDVSERLGSKTKEECYEHYMEVYVKSAKWPYPRVQSLPAEHEIHGYMPKRNEFEQEADNDAEQLVKDIEFIDEDSKQDKELKIAMLEIYNKKLHKRREKKDVINEHGLLDYRKNVTNEKKRPRDEKDLVGKTKSFARILTNKDYTSFVEGLMKECQLRQQIAKLQEWRKMGITNLKDGKLYEKAKSEREQSRETASRPSMSIASDRLAAKYAANVPPVRATETANSSSKHSRKSTSISSLDDLEGADLLLPAEKKLCERLCIYPKPYMVFKEMLLQAYARSGGHLQKKQAKELVEQPSKGDILMKIYDFFVEMGWVNPPPAIESSKNGGGMTNENGLVENRNGSRNGNVDSGVI</sequence>
<dbReference type="Proteomes" id="UP000789739">
    <property type="component" value="Unassembled WGS sequence"/>
</dbReference>
<name>A0A9N8W4U7_9GLOM</name>
<keyword evidence="2" id="KW-0863">Zinc-finger</keyword>
<accession>A0A9N8W4U7</accession>
<dbReference type="FunFam" id="1.10.10.10:FF:000087">
    <property type="entry name" value="Transcriptional adapter 2"/>
    <property type="match status" value="1"/>
</dbReference>
<dbReference type="GO" id="GO:0003682">
    <property type="term" value="F:chromatin binding"/>
    <property type="evidence" value="ECO:0007669"/>
    <property type="project" value="TreeGrafter"/>
</dbReference>
<feature type="domain" description="Myb-like" evidence="7">
    <location>
        <begin position="37"/>
        <end position="81"/>
    </location>
</feature>
<dbReference type="OrthoDB" id="270417at2759"/>
<reference evidence="11" key="1">
    <citation type="submission" date="2021-06" db="EMBL/GenBank/DDBJ databases">
        <authorList>
            <person name="Kallberg Y."/>
            <person name="Tangrot J."/>
            <person name="Rosling A."/>
        </authorList>
    </citation>
    <scope>NUCLEOTIDE SEQUENCE</scope>
    <source>
        <strain evidence="11">BR232B</strain>
    </source>
</reference>
<evidence type="ECO:0000313" key="11">
    <source>
        <dbReference type="EMBL" id="CAG8473719.1"/>
    </source>
</evidence>
<dbReference type="Gene3D" id="1.10.10.10">
    <property type="entry name" value="Winged helix-like DNA-binding domain superfamily/Winged helix DNA-binding domain"/>
    <property type="match status" value="1"/>
</dbReference>
<evidence type="ECO:0000259" key="9">
    <source>
        <dbReference type="PROSITE" id="PS51293"/>
    </source>
</evidence>
<proteinExistence type="predicted"/>
<keyword evidence="1" id="KW-0479">Metal-binding</keyword>
<dbReference type="InterPro" id="IPR009057">
    <property type="entry name" value="Homeodomain-like_sf"/>
</dbReference>
<dbReference type="Pfam" id="PF00249">
    <property type="entry name" value="Myb_DNA-binding"/>
    <property type="match status" value="1"/>
</dbReference>
<dbReference type="GO" id="GO:0070461">
    <property type="term" value="C:SAGA-type complex"/>
    <property type="evidence" value="ECO:0007669"/>
    <property type="project" value="TreeGrafter"/>
</dbReference>
<dbReference type="InterPro" id="IPR055141">
    <property type="entry name" value="TADA2A_B-like_dom"/>
</dbReference>
<feature type="domain" description="HTH myb-type" evidence="10">
    <location>
        <begin position="36"/>
        <end position="85"/>
    </location>
</feature>
<dbReference type="PROSITE" id="PS51293">
    <property type="entry name" value="SANT"/>
    <property type="match status" value="1"/>
</dbReference>
<dbReference type="PIRSF" id="PIRSF025024">
    <property type="entry name" value="Transcriptional_adaptor_2"/>
    <property type="match status" value="1"/>
</dbReference>
<dbReference type="GO" id="GO:0003713">
    <property type="term" value="F:transcription coactivator activity"/>
    <property type="evidence" value="ECO:0007669"/>
    <property type="project" value="InterPro"/>
</dbReference>
<dbReference type="InterPro" id="IPR017884">
    <property type="entry name" value="SANT_dom"/>
</dbReference>
<dbReference type="PROSITE" id="PS50090">
    <property type="entry name" value="MYB_LIKE"/>
    <property type="match status" value="1"/>
</dbReference>
<feature type="domain" description="SANT" evidence="9">
    <location>
        <begin position="33"/>
        <end position="85"/>
    </location>
</feature>
<feature type="domain" description="SWIRM" evidence="8">
    <location>
        <begin position="287"/>
        <end position="385"/>
    </location>
</feature>
<protein>
    <recommendedName>
        <fullName evidence="5">Transcriptional adapter 2</fullName>
    </recommendedName>
</protein>
<evidence type="ECO:0000256" key="2">
    <source>
        <dbReference type="ARBA" id="ARBA00022771"/>
    </source>
</evidence>
<keyword evidence="5" id="KW-0804">Transcription</keyword>
<dbReference type="AlphaFoldDB" id="A0A9N8W4U7"/>
<evidence type="ECO:0000256" key="3">
    <source>
        <dbReference type="ARBA" id="ARBA00022833"/>
    </source>
</evidence>
<organism evidence="11 12">
    <name type="scientific">Paraglomus brasilianum</name>
    <dbReference type="NCBI Taxonomy" id="144538"/>
    <lineage>
        <taxon>Eukaryota</taxon>
        <taxon>Fungi</taxon>
        <taxon>Fungi incertae sedis</taxon>
        <taxon>Mucoromycota</taxon>
        <taxon>Glomeromycotina</taxon>
        <taxon>Glomeromycetes</taxon>
        <taxon>Paraglomerales</taxon>
        <taxon>Paraglomeraceae</taxon>
        <taxon>Paraglomus</taxon>
    </lineage>
</organism>
<feature type="region of interest" description="Disordered" evidence="6">
    <location>
        <begin position="380"/>
        <end position="412"/>
    </location>
</feature>
<evidence type="ECO:0000313" key="12">
    <source>
        <dbReference type="Proteomes" id="UP000789739"/>
    </source>
</evidence>
<dbReference type="Pfam" id="PF04433">
    <property type="entry name" value="SWIRM"/>
    <property type="match status" value="1"/>
</dbReference>
<dbReference type="Gene3D" id="1.10.10.60">
    <property type="entry name" value="Homeodomain-like"/>
    <property type="match status" value="1"/>
</dbReference>
<evidence type="ECO:0000256" key="4">
    <source>
        <dbReference type="ARBA" id="ARBA00023242"/>
    </source>
</evidence>